<dbReference type="Gene3D" id="3.40.50.1440">
    <property type="entry name" value="Tubulin/FtsZ, GTPase domain"/>
    <property type="match status" value="1"/>
</dbReference>
<dbReference type="InterPro" id="IPR032675">
    <property type="entry name" value="LRR_dom_sf"/>
</dbReference>
<dbReference type="Gene3D" id="3.80.10.10">
    <property type="entry name" value="Ribonuclease Inhibitor"/>
    <property type="match status" value="1"/>
</dbReference>
<dbReference type="EMBL" id="CAJNOM010000247">
    <property type="protein sequence ID" value="CAF1280731.1"/>
    <property type="molecule type" value="Genomic_DNA"/>
</dbReference>
<evidence type="ECO:0000313" key="11">
    <source>
        <dbReference type="Proteomes" id="UP000663877"/>
    </source>
</evidence>
<dbReference type="Pfam" id="PF00091">
    <property type="entry name" value="Tubulin"/>
    <property type="match status" value="1"/>
</dbReference>
<evidence type="ECO:0000256" key="5">
    <source>
        <dbReference type="ARBA" id="ARBA00023134"/>
    </source>
</evidence>
<dbReference type="InterPro" id="IPR000217">
    <property type="entry name" value="Tubulin"/>
</dbReference>
<evidence type="ECO:0000256" key="3">
    <source>
        <dbReference type="ARBA" id="ARBA00022701"/>
    </source>
</evidence>
<dbReference type="PRINTS" id="PR01161">
    <property type="entry name" value="TUBULIN"/>
</dbReference>
<comment type="caution">
    <text evidence="8">The sequence shown here is derived from an EMBL/GenBank/DDBJ whole genome shotgun (WGS) entry which is preliminary data.</text>
</comment>
<dbReference type="InterPro" id="IPR023123">
    <property type="entry name" value="Tubulin_C"/>
</dbReference>
<proteinExistence type="inferred from homology"/>
<keyword evidence="4" id="KW-0547">Nucleotide-binding</keyword>
<reference evidence="8" key="1">
    <citation type="submission" date="2021-02" db="EMBL/GenBank/DDBJ databases">
        <authorList>
            <person name="Nowell W R."/>
        </authorList>
    </citation>
    <scope>NUCLEOTIDE SEQUENCE</scope>
</reference>
<dbReference type="GO" id="GO:0005200">
    <property type="term" value="F:structural constituent of cytoskeleton"/>
    <property type="evidence" value="ECO:0007669"/>
    <property type="project" value="InterPro"/>
</dbReference>
<dbReference type="PRINTS" id="PR01163">
    <property type="entry name" value="BETATUBULIN"/>
</dbReference>
<dbReference type="SUPFAM" id="SSF55307">
    <property type="entry name" value="Tubulin C-terminal domain-like"/>
    <property type="match status" value="1"/>
</dbReference>
<protein>
    <submittedName>
        <fullName evidence="8">Uncharacterized protein</fullName>
    </submittedName>
</protein>
<dbReference type="SMART" id="SM00864">
    <property type="entry name" value="Tubulin"/>
    <property type="match status" value="1"/>
</dbReference>
<evidence type="ECO:0000313" key="10">
    <source>
        <dbReference type="Proteomes" id="UP000663832"/>
    </source>
</evidence>
<dbReference type="InterPro" id="IPR013838">
    <property type="entry name" value="Beta-tubulin_BS"/>
</dbReference>
<dbReference type="Gene3D" id="3.30.1330.20">
    <property type="entry name" value="Tubulin/FtsZ, C-terminal domain"/>
    <property type="match status" value="1"/>
</dbReference>
<dbReference type="PROSITE" id="PS00228">
    <property type="entry name" value="TUBULIN_B_AUTOREG"/>
    <property type="match status" value="1"/>
</dbReference>
<evidence type="ECO:0000256" key="4">
    <source>
        <dbReference type="ARBA" id="ARBA00022741"/>
    </source>
</evidence>
<dbReference type="InterPro" id="IPR036525">
    <property type="entry name" value="Tubulin/FtsZ_GTPase_sf"/>
</dbReference>
<evidence type="ECO:0000313" key="8">
    <source>
        <dbReference type="EMBL" id="CAF1102462.1"/>
    </source>
</evidence>
<keyword evidence="3" id="KW-0493">Microtubule</keyword>
<dbReference type="AlphaFoldDB" id="A0A814P7V1"/>
<dbReference type="SMART" id="SM00865">
    <property type="entry name" value="Tubulin_C"/>
    <property type="match status" value="1"/>
</dbReference>
<organism evidence="8 11">
    <name type="scientific">Adineta steineri</name>
    <dbReference type="NCBI Taxonomy" id="433720"/>
    <lineage>
        <taxon>Eukaryota</taxon>
        <taxon>Metazoa</taxon>
        <taxon>Spiralia</taxon>
        <taxon>Gnathifera</taxon>
        <taxon>Rotifera</taxon>
        <taxon>Eurotatoria</taxon>
        <taxon>Bdelloidea</taxon>
        <taxon>Adinetida</taxon>
        <taxon>Adinetidae</taxon>
        <taxon>Adineta</taxon>
    </lineage>
</organism>
<dbReference type="Proteomes" id="UP000663877">
    <property type="component" value="Unassembled WGS sequence"/>
</dbReference>
<sequence length="918" mass="106415">MREIIHIQLGGCGNRVGSKFWKTITDEHCIDSTGIYYGQLDESFEGINVYFNEISKGKYCPRAILVDLEPDVINTLHNDSFDKFFCSDNIICGLILFLLNEYKDILCIGKVGCGSSWSSGFYNDDAEVIDQVLNTIRKESELCDCLQGFQLTHSLLGGTGSGFGSLLIDKLREEYPDRAIMTFSSLTSSETYEHLIEPYNIVLSIQHLIENVDATYFFDNETLHKISSRTQTSPTYNDLNQLISTAMSGITTCFRFPDQINGDMQKLNNHMVPFPRLHFLMSSYAPIISQTCIQNNSIPLYQLIEEIFDKRNMLIPCDLQQGRYLSATAIFRGRNMTIKEIYEHIFNLQTKVKNIKTTLCEIPLKDLEISSTLIGNHTSIQNLLKYVLEKFSTMFRRKLYVFGFCRSGMDEMVSFDLYDFRISTMIYTQEFTEAESNLRDLIDEYQEIQDGKTERVSFYSYRLSDNNIMSVLKLEHLANEILYTIFDYLDGFHLIFAFRGLNSRFTSLINHIHLHINTTHCRKIDFNYLFDDIFPFTTNIFSLTISNKHTLGPIEIFLNRHLDLIPHNQLNHLKLIDIDPQVLNTFLKTILPKLTRLVSLNITNSITKFRYDLPLETINVSLPAFKYLSLSIEQNSYYPHVPFFNEHMLMHRMESMLSTVTHLSLEYSPRDIVGLTLLFEKLNKIEYLQITLDIDDEVARAIGNPFISNSPLIRDHGQHLRSFIIQIGYHILFVEIAALLTHFPQLQILSLATQEFTHDIQFYDGQAWEKLIQTSLPRLTSLRLYIFLDYLSSNPILHDIINRFRTPFWLNEKKWYIVGDQFSNRSLQIYTIPCPKKSIVILNNTSIAWDTTLPSINLSTFHCITCLKIYITKIESNPILLPYFNNVKSVRLLTLPSKDHYLSQYLNLSKLETVTIEC</sequence>
<dbReference type="EMBL" id="CAJNOI010000127">
    <property type="protein sequence ID" value="CAF1102462.1"/>
    <property type="molecule type" value="Genomic_DNA"/>
</dbReference>
<evidence type="ECO:0000256" key="2">
    <source>
        <dbReference type="ARBA" id="ARBA00009636"/>
    </source>
</evidence>
<dbReference type="Pfam" id="PF03953">
    <property type="entry name" value="Tubulin_C"/>
    <property type="match status" value="1"/>
</dbReference>
<dbReference type="GO" id="GO:0005874">
    <property type="term" value="C:microtubule"/>
    <property type="evidence" value="ECO:0007669"/>
    <property type="project" value="UniProtKB-KW"/>
</dbReference>
<gene>
    <name evidence="8" type="ORF">BJG266_LOCUS21433</name>
    <name evidence="9" type="ORF">QVE165_LOCUS30129</name>
</gene>
<feature type="domain" description="Tubulin/FtsZ 2-layer sandwich" evidence="7">
    <location>
        <begin position="260"/>
        <end position="389"/>
    </location>
</feature>
<dbReference type="InterPro" id="IPR008280">
    <property type="entry name" value="Tub_FtsZ_C"/>
</dbReference>
<evidence type="ECO:0000256" key="1">
    <source>
        <dbReference type="ARBA" id="ARBA00001946"/>
    </source>
</evidence>
<dbReference type="GO" id="GO:0005525">
    <property type="term" value="F:GTP binding"/>
    <property type="evidence" value="ECO:0007669"/>
    <property type="project" value="UniProtKB-KW"/>
</dbReference>
<dbReference type="Gene3D" id="1.10.287.600">
    <property type="entry name" value="Helix hairpin bin"/>
    <property type="match status" value="2"/>
</dbReference>
<dbReference type="PANTHER" id="PTHR11588">
    <property type="entry name" value="TUBULIN"/>
    <property type="match status" value="1"/>
</dbReference>
<dbReference type="CDD" id="cd02187">
    <property type="entry name" value="beta_tubulin"/>
    <property type="match status" value="1"/>
</dbReference>
<dbReference type="InterPro" id="IPR018316">
    <property type="entry name" value="Tubulin/FtsZ_2-layer-sand-dom"/>
</dbReference>
<dbReference type="GO" id="GO:0003924">
    <property type="term" value="F:GTPase activity"/>
    <property type="evidence" value="ECO:0007669"/>
    <property type="project" value="InterPro"/>
</dbReference>
<accession>A0A814P7V1</accession>
<dbReference type="Proteomes" id="UP000663832">
    <property type="component" value="Unassembled WGS sequence"/>
</dbReference>
<dbReference type="GO" id="GO:0007017">
    <property type="term" value="P:microtubule-based process"/>
    <property type="evidence" value="ECO:0007669"/>
    <property type="project" value="InterPro"/>
</dbReference>
<evidence type="ECO:0000259" key="6">
    <source>
        <dbReference type="SMART" id="SM00864"/>
    </source>
</evidence>
<name>A0A814P7V1_9BILA</name>
<comment type="cofactor">
    <cofactor evidence="1">
        <name>Mg(2+)</name>
        <dbReference type="ChEBI" id="CHEBI:18420"/>
    </cofactor>
</comment>
<dbReference type="InterPro" id="IPR003008">
    <property type="entry name" value="Tubulin_FtsZ_GTPase"/>
</dbReference>
<keyword evidence="5" id="KW-0342">GTP-binding</keyword>
<dbReference type="SUPFAM" id="SSF52490">
    <property type="entry name" value="Tubulin nucleotide-binding domain-like"/>
    <property type="match status" value="1"/>
</dbReference>
<evidence type="ECO:0000259" key="7">
    <source>
        <dbReference type="SMART" id="SM00865"/>
    </source>
</evidence>
<dbReference type="InterPro" id="IPR037103">
    <property type="entry name" value="Tubulin/FtsZ-like_C"/>
</dbReference>
<feature type="domain" description="Tubulin/FtsZ GTPase" evidence="6">
    <location>
        <begin position="47"/>
        <end position="258"/>
    </location>
</feature>
<dbReference type="InterPro" id="IPR002453">
    <property type="entry name" value="Beta_tubulin"/>
</dbReference>
<evidence type="ECO:0000313" key="9">
    <source>
        <dbReference type="EMBL" id="CAF1280731.1"/>
    </source>
</evidence>
<keyword evidence="10" id="KW-1185">Reference proteome</keyword>
<comment type="similarity">
    <text evidence="2">Belongs to the tubulin family.</text>
</comment>